<name>A0A383C0S2_9ZZZZ</name>
<protein>
    <submittedName>
        <fullName evidence="2">Uncharacterized protein</fullName>
    </submittedName>
</protein>
<sequence length="61" mass="6810">MDSLIQQLTDNPILLAVALILVAVVGYTLVRRLMRHSLFLLVLLVVYIGYLVMTAEQAVPE</sequence>
<feature type="transmembrane region" description="Helical" evidence="1">
    <location>
        <begin position="37"/>
        <end position="55"/>
    </location>
</feature>
<accession>A0A383C0S2</accession>
<dbReference type="EMBL" id="UINC01204754">
    <property type="protein sequence ID" value="SVE25630.1"/>
    <property type="molecule type" value="Genomic_DNA"/>
</dbReference>
<reference evidence="2" key="1">
    <citation type="submission" date="2018-05" db="EMBL/GenBank/DDBJ databases">
        <authorList>
            <person name="Lanie J.A."/>
            <person name="Ng W.-L."/>
            <person name="Kazmierczak K.M."/>
            <person name="Andrzejewski T.M."/>
            <person name="Davidsen T.M."/>
            <person name="Wayne K.J."/>
            <person name="Tettelin H."/>
            <person name="Glass J.I."/>
            <person name="Rusch D."/>
            <person name="Podicherti R."/>
            <person name="Tsui H.-C.T."/>
            <person name="Winkler M.E."/>
        </authorList>
    </citation>
    <scope>NUCLEOTIDE SEQUENCE</scope>
</reference>
<evidence type="ECO:0000313" key="2">
    <source>
        <dbReference type="EMBL" id="SVE25630.1"/>
    </source>
</evidence>
<gene>
    <name evidence="2" type="ORF">METZ01_LOCUS478484</name>
</gene>
<keyword evidence="1" id="KW-1133">Transmembrane helix</keyword>
<organism evidence="2">
    <name type="scientific">marine metagenome</name>
    <dbReference type="NCBI Taxonomy" id="408172"/>
    <lineage>
        <taxon>unclassified sequences</taxon>
        <taxon>metagenomes</taxon>
        <taxon>ecological metagenomes</taxon>
    </lineage>
</organism>
<keyword evidence="1" id="KW-0472">Membrane</keyword>
<keyword evidence="1" id="KW-0812">Transmembrane</keyword>
<dbReference type="AlphaFoldDB" id="A0A383C0S2"/>
<feature type="transmembrane region" description="Helical" evidence="1">
    <location>
        <begin position="12"/>
        <end position="30"/>
    </location>
</feature>
<evidence type="ECO:0000256" key="1">
    <source>
        <dbReference type="SAM" id="Phobius"/>
    </source>
</evidence>
<proteinExistence type="predicted"/>